<dbReference type="EMBL" id="JAKELL010000018">
    <property type="protein sequence ID" value="KAH8993522.1"/>
    <property type="molecule type" value="Genomic_DNA"/>
</dbReference>
<feature type="compositionally biased region" description="Polar residues" evidence="1">
    <location>
        <begin position="215"/>
        <end position="224"/>
    </location>
</feature>
<protein>
    <submittedName>
        <fullName evidence="2">Uncharacterized protein</fullName>
    </submittedName>
</protein>
<feature type="region of interest" description="Disordered" evidence="1">
    <location>
        <begin position="1"/>
        <end position="91"/>
    </location>
</feature>
<reference evidence="2" key="1">
    <citation type="submission" date="2022-01" db="EMBL/GenBank/DDBJ databases">
        <title>Comparative genomics reveals a dynamic genome evolution in the ectomycorrhizal milk-cap (Lactarius) mushrooms.</title>
        <authorList>
            <consortium name="DOE Joint Genome Institute"/>
            <person name="Lebreton A."/>
            <person name="Tang N."/>
            <person name="Kuo A."/>
            <person name="LaButti K."/>
            <person name="Drula E."/>
            <person name="Barry K."/>
            <person name="Clum A."/>
            <person name="Lipzen A."/>
            <person name="Mousain D."/>
            <person name="Ng V."/>
            <person name="Wang R."/>
            <person name="Wang X."/>
            <person name="Dai Y."/>
            <person name="Henrissat B."/>
            <person name="Grigoriev I.V."/>
            <person name="Guerin-Laguette A."/>
            <person name="Yu F."/>
            <person name="Martin F.M."/>
        </authorList>
    </citation>
    <scope>NUCLEOTIDE SEQUENCE</scope>
    <source>
        <strain evidence="2">QP</strain>
    </source>
</reference>
<feature type="compositionally biased region" description="Basic residues" evidence="1">
    <location>
        <begin position="1"/>
        <end position="10"/>
    </location>
</feature>
<organism evidence="2 3">
    <name type="scientific">Lactarius akahatsu</name>
    <dbReference type="NCBI Taxonomy" id="416441"/>
    <lineage>
        <taxon>Eukaryota</taxon>
        <taxon>Fungi</taxon>
        <taxon>Dikarya</taxon>
        <taxon>Basidiomycota</taxon>
        <taxon>Agaricomycotina</taxon>
        <taxon>Agaricomycetes</taxon>
        <taxon>Russulales</taxon>
        <taxon>Russulaceae</taxon>
        <taxon>Lactarius</taxon>
    </lineage>
</organism>
<comment type="caution">
    <text evidence="2">The sequence shown here is derived from an EMBL/GenBank/DDBJ whole genome shotgun (WGS) entry which is preliminary data.</text>
</comment>
<evidence type="ECO:0000313" key="2">
    <source>
        <dbReference type="EMBL" id="KAH8993522.1"/>
    </source>
</evidence>
<feature type="compositionally biased region" description="Low complexity" evidence="1">
    <location>
        <begin position="285"/>
        <end position="320"/>
    </location>
</feature>
<feature type="compositionally biased region" description="Polar residues" evidence="1">
    <location>
        <begin position="247"/>
        <end position="260"/>
    </location>
</feature>
<feature type="region of interest" description="Disordered" evidence="1">
    <location>
        <begin position="119"/>
        <end position="178"/>
    </location>
</feature>
<name>A0AAD4LNH3_9AGAM</name>
<gene>
    <name evidence="2" type="ORF">EDB92DRAFT_1944651</name>
</gene>
<sequence>MDQHQHRSRSSSRSELAHPPASISVAGPHKAHASKLSYTLRAPPSPSASAYPSSRSSHRHSLPPPAHTSTPHCNEANTPPHYITPPSPSPRRLSYLLPSPLITPSPVLPTLATMSPQVLVPPPIPQTPSLHDQLRSSSRSERLLRETLRRDRAASLSPRTRVPRPESRSGRVASTSSEMFHCACTDSDEEGDEHHDNSLHVSLLFVNPPPHPPSFQRSSKSSVDVRTMSRRPEPHLKEKQPIPSVIHINSSQRRSAPQAQPESFMYGAAMTQVLDRRPDRDPAWSSPESSSLSSPTSSHRQALTPSPSPPSYAALPEAPSHNTSTRGRARNHTHPGSNLPPLPPHHIPSHTQPHHRGHRQQATPPPIPPTFDARNASAKLRSIDGYVSFANVEGLGVPPGVDEDATEEEKRRGWWLWRGRERSGSLGTAP</sequence>
<keyword evidence="3" id="KW-1185">Reference proteome</keyword>
<accession>A0AAD4LNH3</accession>
<proteinExistence type="predicted"/>
<feature type="region of interest" description="Disordered" evidence="1">
    <location>
        <begin position="392"/>
        <end position="411"/>
    </location>
</feature>
<dbReference type="Proteomes" id="UP001201163">
    <property type="component" value="Unassembled WGS sequence"/>
</dbReference>
<feature type="region of interest" description="Disordered" evidence="1">
    <location>
        <begin position="277"/>
        <end position="376"/>
    </location>
</feature>
<feature type="region of interest" description="Disordered" evidence="1">
    <location>
        <begin position="203"/>
        <end position="260"/>
    </location>
</feature>
<evidence type="ECO:0000256" key="1">
    <source>
        <dbReference type="SAM" id="MobiDB-lite"/>
    </source>
</evidence>
<feature type="compositionally biased region" description="Polar residues" evidence="1">
    <location>
        <begin position="68"/>
        <end position="77"/>
    </location>
</feature>
<feature type="compositionally biased region" description="Basic and acidic residues" evidence="1">
    <location>
        <begin position="230"/>
        <end position="240"/>
    </location>
</feature>
<evidence type="ECO:0000313" key="3">
    <source>
        <dbReference type="Proteomes" id="UP001201163"/>
    </source>
</evidence>
<feature type="compositionally biased region" description="Basic and acidic residues" evidence="1">
    <location>
        <begin position="132"/>
        <end position="153"/>
    </location>
</feature>
<dbReference type="AlphaFoldDB" id="A0AAD4LNH3"/>